<dbReference type="SUPFAM" id="SSF53187">
    <property type="entry name" value="Zn-dependent exopeptidases"/>
    <property type="match status" value="1"/>
</dbReference>
<evidence type="ECO:0000256" key="2">
    <source>
        <dbReference type="PIRSR" id="PIRSR005962-1"/>
    </source>
</evidence>
<evidence type="ECO:0000313" key="4">
    <source>
        <dbReference type="EMBL" id="QCI59263.1"/>
    </source>
</evidence>
<evidence type="ECO:0000259" key="3">
    <source>
        <dbReference type="Pfam" id="PF07687"/>
    </source>
</evidence>
<keyword evidence="2" id="KW-0479">Metal-binding</keyword>
<evidence type="ECO:0000256" key="1">
    <source>
        <dbReference type="ARBA" id="ARBA00022801"/>
    </source>
</evidence>
<dbReference type="PIRSF" id="PIRSF005962">
    <property type="entry name" value="Pept_M20D_amidohydro"/>
    <property type="match status" value="1"/>
</dbReference>
<dbReference type="AlphaFoldDB" id="A0A4D7ANW8"/>
<dbReference type="InterPro" id="IPR036264">
    <property type="entry name" value="Bact_exopeptidase_dim_dom"/>
</dbReference>
<dbReference type="Pfam" id="PF01546">
    <property type="entry name" value="Peptidase_M20"/>
    <property type="match status" value="1"/>
</dbReference>
<dbReference type="NCBIfam" id="TIGR01891">
    <property type="entry name" value="amidohydrolases"/>
    <property type="match status" value="1"/>
</dbReference>
<dbReference type="PANTHER" id="PTHR11014">
    <property type="entry name" value="PEPTIDASE M20 FAMILY MEMBER"/>
    <property type="match status" value="1"/>
</dbReference>
<dbReference type="Gene3D" id="3.30.70.360">
    <property type="match status" value="1"/>
</dbReference>
<dbReference type="InterPro" id="IPR011650">
    <property type="entry name" value="Peptidase_M20_dimer"/>
</dbReference>
<feature type="domain" description="Peptidase M20 dimerisation" evidence="3">
    <location>
        <begin position="189"/>
        <end position="284"/>
    </location>
</feature>
<dbReference type="GeneID" id="89523053"/>
<evidence type="ECO:0000313" key="5">
    <source>
        <dbReference type="Proteomes" id="UP000298642"/>
    </source>
</evidence>
<sequence>MNYKELAEQALDYIVEQRRWCHQNPELSLEEVQTTEHIAAELQKMGYTEIQRFPDHTGLCAMLRGGKAEKACRTVALRADIDALPVEEKTGLPFASRNKGVMHACGHDCHISMLLGAAKMLMETKDELQGNVKLIFQAAEETCHGAEYYVEAGILDGVDAIMGQHVWATLEEPYINVQAGPRMASVDNFVIKVDGVSAHGTQPHLGVDALLAAAAIVSNIQSFVSRTNDPLNPLVVNIGEMHAGQRYNIIANHAELFGTTRTYNAEFRMKIEAGLRRIAENTAKAFGATATVEYDYYANSLYNDDEELNKIAHDAAVKLYGEACLKELPQMMGSEDFAFFADKIPAVFGFLGTRNEELGMTVGNHNDRYTVHEPVLQRGAALYAQFAADYLERGK</sequence>
<gene>
    <name evidence="4" type="ORF">EIO64_08520</name>
</gene>
<protein>
    <submittedName>
        <fullName evidence="4">Amidohydrolase</fullName>
    </submittedName>
</protein>
<name>A0A4D7ANW8_9FIRM</name>
<accession>A0A4D7ANW8</accession>
<dbReference type="EMBL" id="CP034413">
    <property type="protein sequence ID" value="QCI59263.1"/>
    <property type="molecule type" value="Genomic_DNA"/>
</dbReference>
<dbReference type="Gene3D" id="3.40.630.10">
    <property type="entry name" value="Zn peptidases"/>
    <property type="match status" value="1"/>
</dbReference>
<dbReference type="SUPFAM" id="SSF55031">
    <property type="entry name" value="Bacterial exopeptidase dimerisation domain"/>
    <property type="match status" value="1"/>
</dbReference>
<dbReference type="RefSeq" id="WP_119311717.1">
    <property type="nucleotide sequence ID" value="NZ_CP034413.3"/>
</dbReference>
<dbReference type="Proteomes" id="UP000298642">
    <property type="component" value="Chromosome"/>
</dbReference>
<feature type="binding site" evidence="2">
    <location>
        <position position="105"/>
    </location>
    <ligand>
        <name>Mn(2+)</name>
        <dbReference type="ChEBI" id="CHEBI:29035"/>
        <label>2</label>
    </ligand>
</feature>
<feature type="binding site" evidence="2">
    <location>
        <position position="165"/>
    </location>
    <ligand>
        <name>Mn(2+)</name>
        <dbReference type="ChEBI" id="CHEBI:29035"/>
        <label>2</label>
    </ligand>
</feature>
<reference evidence="5" key="1">
    <citation type="submission" date="2018-12" db="EMBL/GenBank/DDBJ databases">
        <title>Dusodibacter welbiota gen. nov., sp. nov., isolated from human faeces and emended description of the Oscillibacter genus.</title>
        <authorList>
            <person name="Le Roy T."/>
            <person name="Van der Smissen P."/>
            <person name="Delzenne N."/>
            <person name="Muccioli G."/>
            <person name="Collet J.F."/>
            <person name="Cani P.D."/>
        </authorList>
    </citation>
    <scope>NUCLEOTIDE SEQUENCE [LARGE SCALE GENOMIC DNA]</scope>
    <source>
        <strain evidence="5">J115</strain>
    </source>
</reference>
<feature type="binding site" evidence="2">
    <location>
        <position position="365"/>
    </location>
    <ligand>
        <name>Mn(2+)</name>
        <dbReference type="ChEBI" id="CHEBI:29035"/>
        <label>2</label>
    </ligand>
</feature>
<dbReference type="GO" id="GO:0019877">
    <property type="term" value="P:diaminopimelate biosynthetic process"/>
    <property type="evidence" value="ECO:0007669"/>
    <property type="project" value="UniProtKB-ARBA"/>
</dbReference>
<dbReference type="Pfam" id="PF07687">
    <property type="entry name" value="M20_dimer"/>
    <property type="match status" value="1"/>
</dbReference>
<keyword evidence="1 4" id="KW-0378">Hydrolase</keyword>
<dbReference type="PANTHER" id="PTHR11014:SF63">
    <property type="entry name" value="METALLOPEPTIDASE, PUTATIVE (AFU_ORTHOLOGUE AFUA_6G09600)-RELATED"/>
    <property type="match status" value="1"/>
</dbReference>
<organism evidence="4 5">
    <name type="scientific">Dysosmobacter welbionis</name>
    <dbReference type="NCBI Taxonomy" id="2093857"/>
    <lineage>
        <taxon>Bacteria</taxon>
        <taxon>Bacillati</taxon>
        <taxon>Bacillota</taxon>
        <taxon>Clostridia</taxon>
        <taxon>Eubacteriales</taxon>
        <taxon>Oscillospiraceae</taxon>
        <taxon>Dysosmobacter</taxon>
    </lineage>
</organism>
<feature type="binding site" evidence="2">
    <location>
        <position position="107"/>
    </location>
    <ligand>
        <name>Mn(2+)</name>
        <dbReference type="ChEBI" id="CHEBI:29035"/>
        <label>2</label>
    </ligand>
</feature>
<dbReference type="GO" id="GO:0050118">
    <property type="term" value="F:N-acetyldiaminopimelate deacetylase activity"/>
    <property type="evidence" value="ECO:0007669"/>
    <property type="project" value="UniProtKB-ARBA"/>
</dbReference>
<feature type="binding site" evidence="2">
    <location>
        <position position="141"/>
    </location>
    <ligand>
        <name>Mn(2+)</name>
        <dbReference type="ChEBI" id="CHEBI:29035"/>
        <label>2</label>
    </ligand>
</feature>
<dbReference type="InterPro" id="IPR002933">
    <property type="entry name" value="Peptidase_M20"/>
</dbReference>
<dbReference type="FunFam" id="3.30.70.360:FF:000001">
    <property type="entry name" value="N-acetyldiaminopimelate deacetylase"/>
    <property type="match status" value="1"/>
</dbReference>
<keyword evidence="2" id="KW-0464">Manganese</keyword>
<keyword evidence="5" id="KW-1185">Reference proteome</keyword>
<proteinExistence type="predicted"/>
<dbReference type="GO" id="GO:0046872">
    <property type="term" value="F:metal ion binding"/>
    <property type="evidence" value="ECO:0007669"/>
    <property type="project" value="UniProtKB-KW"/>
</dbReference>
<dbReference type="KEGG" id="obj:EIO64_08520"/>
<comment type="cofactor">
    <cofactor evidence="2">
        <name>Mn(2+)</name>
        <dbReference type="ChEBI" id="CHEBI:29035"/>
    </cofactor>
    <text evidence="2">The Mn(2+) ion enhances activity.</text>
</comment>
<dbReference type="InterPro" id="IPR017439">
    <property type="entry name" value="Amidohydrolase"/>
</dbReference>